<evidence type="ECO:0000313" key="2">
    <source>
        <dbReference type="EMBL" id="BAJ48081.1"/>
    </source>
</evidence>
<dbReference type="InterPro" id="IPR017896">
    <property type="entry name" value="4Fe4S_Fe-S-bd"/>
</dbReference>
<dbReference type="STRING" id="311458.CSUB_C1019"/>
<feature type="domain" description="4Fe-4S ferredoxin-type" evidence="1">
    <location>
        <begin position="331"/>
        <end position="362"/>
    </location>
</feature>
<evidence type="ECO:0000313" key="4">
    <source>
        <dbReference type="Proteomes" id="UP000008120"/>
    </source>
</evidence>
<dbReference type="SUPFAM" id="SSF46548">
    <property type="entry name" value="alpha-helical ferredoxin"/>
    <property type="match status" value="1"/>
</dbReference>
<name>E6N712_CALS0</name>
<dbReference type="PANTHER" id="PTHR40447:SF1">
    <property type="entry name" value="ANAEROBIC SULFITE REDUCTASE SUBUNIT A"/>
    <property type="match status" value="1"/>
</dbReference>
<dbReference type="BioCyc" id="CCAL311458:G131R-1026-MONOMER"/>
<accession>E6N712</accession>
<evidence type="ECO:0000313" key="3">
    <source>
        <dbReference type="EMBL" id="BAJ50871.1"/>
    </source>
</evidence>
<reference evidence="2 4" key="2">
    <citation type="journal article" date="2011" name="Nucleic Acids Res.">
        <title>Insights into the evolution of Archaea and eukaryotic protein modifier systems revealed by the genome of a novel archaeal group.</title>
        <authorList>
            <person name="Nunoura T."/>
            <person name="Takaki Y."/>
            <person name="Kakuta J."/>
            <person name="Nishi S."/>
            <person name="Sugahara J."/>
            <person name="Kazama H."/>
            <person name="Chee G."/>
            <person name="Hattori M."/>
            <person name="Kanai A."/>
            <person name="Atomi H."/>
            <person name="Takai K."/>
            <person name="Takami H."/>
        </authorList>
    </citation>
    <scope>NUCLEOTIDE SEQUENCE [LARGE SCALE GENOMIC DNA]</scope>
</reference>
<dbReference type="KEGG" id="csu:CSUB_C1019"/>
<dbReference type="AlphaFoldDB" id="E6N712"/>
<dbReference type="PROSITE" id="PS00198">
    <property type="entry name" value="4FE4S_FER_1"/>
    <property type="match status" value="2"/>
</dbReference>
<gene>
    <name evidence="3" type="ORF">CSUB_C1019</name>
    <name evidence="2" type="ORF">HGMM_F34A01C37</name>
</gene>
<dbReference type="Proteomes" id="UP000008120">
    <property type="component" value="Chromosome"/>
</dbReference>
<sequence>MSFGNADYYVIGPRELDDLLKVLHGMGFRVFGPRDRDGAIVYDEVDSVSQFPVGLRDRQGPGYYRLERRGDGAFFGYVVGPQSWKKFLYPARVRLLTVTRKGEVKLHNTDGSKMAFIGVRGCELAAISILDKVLLGGPYVDPVYAARRKNLFIVAVNCTEPGENCFCSSMGTGPEASSGFDIALTEVLDDGVHYFVARPGSKNAQRFLEQVGARKATEEEVAKAASLMERSRMLFKKRFEAKGCREALYNNLESPVYAEVAERCLACGNCTLVCPTCFCTSTDEVTDLSGEKAERWRRWDSCFNADFSYIHGGPIRASRLSRYRQWITHKLSTWVDQFGMLGCVGCGRCITWCPVGIDITEEAAKIMQRAVEAGT</sequence>
<dbReference type="EMBL" id="AP011853">
    <property type="protein sequence ID" value="BAJ48081.1"/>
    <property type="molecule type" value="Genomic_DNA"/>
</dbReference>
<evidence type="ECO:0000259" key="1">
    <source>
        <dbReference type="PROSITE" id="PS51379"/>
    </source>
</evidence>
<dbReference type="PANTHER" id="PTHR40447">
    <property type="entry name" value="ANAEROBIC SULFITE REDUCTASE SUBUNIT A"/>
    <property type="match status" value="1"/>
</dbReference>
<dbReference type="EMBL" id="BA000048">
    <property type="protein sequence ID" value="BAJ50871.1"/>
    <property type="molecule type" value="Genomic_DNA"/>
</dbReference>
<reference evidence="2 4" key="1">
    <citation type="journal article" date="2005" name="Environ. Microbiol.">
        <title>Genetic and functional properties of uncultivated thermophilic crenarchaeotes from a subsurface gold mine as revealed by analysis of genome fragments.</title>
        <authorList>
            <person name="Nunoura T."/>
            <person name="Hirayama H."/>
            <person name="Takami H."/>
            <person name="Oida H."/>
            <person name="Nishi S."/>
            <person name="Shimamura S."/>
            <person name="Suzuki Y."/>
            <person name="Inagaki F."/>
            <person name="Takai K."/>
            <person name="Nealson K.H."/>
            <person name="Horikoshi K."/>
        </authorList>
    </citation>
    <scope>NUCLEOTIDE SEQUENCE [LARGE SCALE GENOMIC DNA]</scope>
</reference>
<protein>
    <submittedName>
        <fullName evidence="2">4Fe-4S ferredoxin, iron-sulfur binding protein</fullName>
    </submittedName>
</protein>
<dbReference type="GO" id="GO:0016491">
    <property type="term" value="F:oxidoreductase activity"/>
    <property type="evidence" value="ECO:0007669"/>
    <property type="project" value="UniProtKB-ARBA"/>
</dbReference>
<dbReference type="PROSITE" id="PS51379">
    <property type="entry name" value="4FE4S_FER_2"/>
    <property type="match status" value="2"/>
</dbReference>
<proteinExistence type="predicted"/>
<dbReference type="InterPro" id="IPR017900">
    <property type="entry name" value="4Fe4S_Fe_S_CS"/>
</dbReference>
<feature type="domain" description="4Fe-4S ferredoxin-type" evidence="1">
    <location>
        <begin position="254"/>
        <end position="285"/>
    </location>
</feature>
<dbReference type="Pfam" id="PF17179">
    <property type="entry name" value="Fer4_22"/>
    <property type="match status" value="1"/>
</dbReference>
<organism evidence="2 4">
    <name type="scientific">Caldiarchaeum subterraneum</name>
    <dbReference type="NCBI Taxonomy" id="311458"/>
    <lineage>
        <taxon>Archaea</taxon>
        <taxon>Nitrososphaerota</taxon>
        <taxon>Candidatus Caldarchaeales</taxon>
        <taxon>Candidatus Caldarchaeaceae</taxon>
        <taxon>Candidatus Caldarchaeum</taxon>
    </lineage>
</organism>